<dbReference type="PIRSF" id="PIRSF000109">
    <property type="entry name" value="6PGD"/>
    <property type="match status" value="1"/>
</dbReference>
<dbReference type="PRINTS" id="PR00076">
    <property type="entry name" value="6PGDHDRGNASE"/>
</dbReference>
<dbReference type="EC" id="1.1.1.44" evidence="7 11"/>
<evidence type="ECO:0000256" key="9">
    <source>
        <dbReference type="PIRSR" id="PIRSR000109-2"/>
    </source>
</evidence>
<evidence type="ECO:0000256" key="8">
    <source>
        <dbReference type="PIRSR" id="PIRSR000109-1"/>
    </source>
</evidence>
<sequence>MKMSNIGVIGLGIMGKNIALNMLSHGFEVSGYNHTFERTKVLIDENIPSFHGFEKLEDFVNSLEKPRRVFLMVPAGQPVDDVLVQLSELLEEGDIIMDGGNSYFEDTNRRHKQMAIHGLKYFGVGVSGGEEGALKGPSIMPSGDKDAYASIGKILEDISAKKDGEPCCTYIGPEGSGHYVKMVHNGIEYADMQLLAETYLILKYTAGYTNSEIADVLEQWNQGDVQSYLVDITVTVLREKDSVTEHDLVDVILDVAGNKGTGRWTSIEALRQEFNASLLAAAYQARIMSNQLALRDAYRKEITNDKKNVDIDKVHQAYKLAKTIAFAQGFDLYRDASNKYSWDLNLKQIAAIFRAGCIIQTKLLQDIMHAYDDGADDLLLYPVFKNEVLENAPALKEIIVQSIDLPLPVFTAALAYINQLTSTCLGANIIQGQRDFFGAHTYQRVDREGFEHHRWGSHE</sequence>
<dbReference type="InterPro" id="IPR006114">
    <property type="entry name" value="6PGDH_C"/>
</dbReference>
<comment type="pathway">
    <text evidence="7 11">Carbohydrate degradation; pentose phosphate pathway; D-ribulose 5-phosphate from D-glucose 6-phosphate (oxidative stage): step 3/3.</text>
</comment>
<organism evidence="13 14">
    <name type="scientific">Solobacterium moorei</name>
    <dbReference type="NCBI Taxonomy" id="102148"/>
    <lineage>
        <taxon>Bacteria</taxon>
        <taxon>Bacillati</taxon>
        <taxon>Bacillota</taxon>
        <taxon>Erysipelotrichia</taxon>
        <taxon>Erysipelotrichales</taxon>
        <taxon>Erysipelotrichaceae</taxon>
        <taxon>Solobacterium</taxon>
    </lineage>
</organism>
<comment type="catalytic activity">
    <reaction evidence="7 11">
        <text>6-phospho-D-gluconate + NADP(+) = D-ribulose 5-phosphate + CO2 + NADPH</text>
        <dbReference type="Rhea" id="RHEA:10116"/>
        <dbReference type="ChEBI" id="CHEBI:16526"/>
        <dbReference type="ChEBI" id="CHEBI:57783"/>
        <dbReference type="ChEBI" id="CHEBI:58121"/>
        <dbReference type="ChEBI" id="CHEBI:58349"/>
        <dbReference type="ChEBI" id="CHEBI:58759"/>
        <dbReference type="EC" id="1.1.1.44"/>
    </reaction>
</comment>
<feature type="binding site" evidence="10">
    <location>
        <begin position="10"/>
        <end position="15"/>
    </location>
    <ligand>
        <name>NADP(+)</name>
        <dbReference type="ChEBI" id="CHEBI:58349"/>
    </ligand>
</feature>
<feature type="active site" description="Proton donor" evidence="8">
    <location>
        <position position="188"/>
    </location>
</feature>
<keyword evidence="4 7" id="KW-0560">Oxidoreductase</keyword>
<dbReference type="GO" id="GO:0004616">
    <property type="term" value="F:phosphogluconate dehydrogenase (decarboxylating) activity"/>
    <property type="evidence" value="ECO:0007669"/>
    <property type="project" value="UniProtKB-EC"/>
</dbReference>
<dbReference type="Pfam" id="PF03446">
    <property type="entry name" value="NAD_binding_2"/>
    <property type="match status" value="1"/>
</dbReference>
<dbReference type="GO" id="GO:0050661">
    <property type="term" value="F:NADP binding"/>
    <property type="evidence" value="ECO:0007669"/>
    <property type="project" value="InterPro"/>
</dbReference>
<dbReference type="PROSITE" id="PS00461">
    <property type="entry name" value="6PGD"/>
    <property type="match status" value="1"/>
</dbReference>
<evidence type="ECO:0000256" key="11">
    <source>
        <dbReference type="RuleBase" id="RU000485"/>
    </source>
</evidence>
<feature type="binding site" description="in other chain" evidence="9">
    <location>
        <position position="189"/>
    </location>
    <ligand>
        <name>substrate</name>
        <note>ligand shared between dimeric partners</note>
    </ligand>
</feature>
<evidence type="ECO:0000256" key="2">
    <source>
        <dbReference type="ARBA" id="ARBA00011738"/>
    </source>
</evidence>
<dbReference type="PANTHER" id="PTHR11811">
    <property type="entry name" value="6-PHOSPHOGLUCONATE DEHYDROGENASE"/>
    <property type="match status" value="1"/>
</dbReference>
<dbReference type="GO" id="GO:0006098">
    <property type="term" value="P:pentose-phosphate shunt"/>
    <property type="evidence" value="ECO:0007669"/>
    <property type="project" value="UniProtKB-UniPathway"/>
</dbReference>
<evidence type="ECO:0000313" key="13">
    <source>
        <dbReference type="EMBL" id="RGT55114.1"/>
    </source>
</evidence>
<evidence type="ECO:0000313" key="14">
    <source>
        <dbReference type="Proteomes" id="UP000284731"/>
    </source>
</evidence>
<feature type="binding site" description="in other chain" evidence="9">
    <location>
        <position position="101"/>
    </location>
    <ligand>
        <name>substrate</name>
        <note>ligand shared between dimeric partners</note>
    </ligand>
</feature>
<feature type="binding site" description="in other chain" evidence="9">
    <location>
        <position position="286"/>
    </location>
    <ligand>
        <name>substrate</name>
        <note>ligand shared between dimeric partners</note>
    </ligand>
</feature>
<evidence type="ECO:0000256" key="3">
    <source>
        <dbReference type="ARBA" id="ARBA00022857"/>
    </source>
</evidence>
<feature type="binding site" evidence="9">
    <location>
        <position position="434"/>
    </location>
    <ligand>
        <name>substrate</name>
        <note>ligand shared between dimeric partners</note>
    </ligand>
</feature>
<feature type="binding site" evidence="10">
    <location>
        <position position="101"/>
    </location>
    <ligand>
        <name>NADP(+)</name>
        <dbReference type="ChEBI" id="CHEBI:58349"/>
    </ligand>
</feature>
<dbReference type="Gene3D" id="1.20.5.320">
    <property type="entry name" value="6-Phosphogluconate Dehydrogenase, domain 3"/>
    <property type="match status" value="1"/>
</dbReference>
<dbReference type="InterPro" id="IPR006184">
    <property type="entry name" value="6PGdom_BS"/>
</dbReference>
<dbReference type="InterPro" id="IPR008927">
    <property type="entry name" value="6-PGluconate_DH-like_C_sf"/>
</dbReference>
<evidence type="ECO:0000256" key="7">
    <source>
        <dbReference type="PIRNR" id="PIRNR000109"/>
    </source>
</evidence>
<dbReference type="NCBIfam" id="TIGR00873">
    <property type="entry name" value="gnd"/>
    <property type="match status" value="1"/>
</dbReference>
<dbReference type="SUPFAM" id="SSF51735">
    <property type="entry name" value="NAD(P)-binding Rossmann-fold domains"/>
    <property type="match status" value="1"/>
</dbReference>
<name>A0A412PCZ5_9FIRM</name>
<evidence type="ECO:0000256" key="1">
    <source>
        <dbReference type="ARBA" id="ARBA00008419"/>
    </source>
</evidence>
<feature type="binding site" evidence="10">
    <location>
        <begin position="73"/>
        <end position="75"/>
    </location>
    <ligand>
        <name>NADP(+)</name>
        <dbReference type="ChEBI" id="CHEBI:58349"/>
    </ligand>
</feature>
<comment type="caution">
    <text evidence="13">The sequence shown here is derived from an EMBL/GenBank/DDBJ whole genome shotgun (WGS) entry which is preliminary data.</text>
</comment>
<comment type="function">
    <text evidence="7">Catalyzes the oxidative decarboxylation of 6-phosphogluconate to ribulose 5-phosphate and CO(2), with concomitant reduction of NADP to NADPH.</text>
</comment>
<comment type="subunit">
    <text evidence="2 7">Homodimer.</text>
</comment>
<dbReference type="Gene3D" id="1.10.1040.10">
    <property type="entry name" value="N-(1-d-carboxylethyl)-l-norvaline Dehydrogenase, domain 2"/>
    <property type="match status" value="1"/>
</dbReference>
<evidence type="ECO:0000259" key="12">
    <source>
        <dbReference type="SMART" id="SM01350"/>
    </source>
</evidence>
<dbReference type="GO" id="GO:0019521">
    <property type="term" value="P:D-gluconate metabolic process"/>
    <property type="evidence" value="ECO:0007669"/>
    <property type="project" value="UniProtKB-KW"/>
</dbReference>
<proteinExistence type="inferred from homology"/>
<accession>A0A412PCZ5</accession>
<dbReference type="InterPro" id="IPR006183">
    <property type="entry name" value="Pgluconate_DH"/>
</dbReference>
<dbReference type="FunFam" id="3.40.50.720:FF:000007">
    <property type="entry name" value="6-phosphogluconate dehydrogenase, decarboxylating"/>
    <property type="match status" value="1"/>
</dbReference>
<dbReference type="UniPathway" id="UPA00115">
    <property type="reaction ID" value="UER00410"/>
</dbReference>
<dbReference type="SUPFAM" id="SSF48179">
    <property type="entry name" value="6-phosphogluconate dehydrogenase C-terminal domain-like"/>
    <property type="match status" value="1"/>
</dbReference>
<dbReference type="NCBIfam" id="NF006765">
    <property type="entry name" value="PRK09287.1"/>
    <property type="match status" value="1"/>
</dbReference>
<dbReference type="Gene3D" id="3.40.50.720">
    <property type="entry name" value="NAD(P)-binding Rossmann-like Domain"/>
    <property type="match status" value="1"/>
</dbReference>
<protein>
    <recommendedName>
        <fullName evidence="7 11">6-phosphogluconate dehydrogenase, decarboxylating</fullName>
        <ecNumber evidence="7 11">1.1.1.44</ecNumber>
    </recommendedName>
</protein>
<comment type="similarity">
    <text evidence="1 7 11">Belongs to the 6-phosphogluconate dehydrogenase family.</text>
</comment>
<dbReference type="AlphaFoldDB" id="A0A412PCZ5"/>
<feature type="binding site" evidence="10">
    <location>
        <begin position="33"/>
        <end position="35"/>
    </location>
    <ligand>
        <name>NADP(+)</name>
        <dbReference type="ChEBI" id="CHEBI:58349"/>
    </ligand>
</feature>
<keyword evidence="3 7" id="KW-0521">NADP</keyword>
<evidence type="ECO:0000256" key="4">
    <source>
        <dbReference type="ARBA" id="ARBA00023002"/>
    </source>
</evidence>
<dbReference type="InterPro" id="IPR006113">
    <property type="entry name" value="6PGDH_Gnd/GntZ"/>
</dbReference>
<feature type="active site" description="Proton acceptor" evidence="8">
    <location>
        <position position="181"/>
    </location>
</feature>
<evidence type="ECO:0000256" key="6">
    <source>
        <dbReference type="ARBA" id="ARBA00023126"/>
    </source>
</evidence>
<reference evidence="13 14" key="1">
    <citation type="submission" date="2018-08" db="EMBL/GenBank/DDBJ databases">
        <title>A genome reference for cultivated species of the human gut microbiota.</title>
        <authorList>
            <person name="Zou Y."/>
            <person name="Xue W."/>
            <person name="Luo G."/>
        </authorList>
    </citation>
    <scope>NUCLEOTIDE SEQUENCE [LARGE SCALE GENOMIC DNA]</scope>
    <source>
        <strain evidence="13 14">AF18-46</strain>
    </source>
</reference>
<gene>
    <name evidence="13" type="ORF">DWX20_08140</name>
</gene>
<dbReference type="EMBL" id="QRWX01000003">
    <property type="protein sequence ID" value="RGT55114.1"/>
    <property type="molecule type" value="Genomic_DNA"/>
</dbReference>
<dbReference type="Proteomes" id="UP000284731">
    <property type="component" value="Unassembled WGS sequence"/>
</dbReference>
<keyword evidence="6 7" id="KW-0570">Pentose shunt</keyword>
<dbReference type="InterPro" id="IPR036291">
    <property type="entry name" value="NAD(P)-bd_dom_sf"/>
</dbReference>
<dbReference type="SMART" id="SM01350">
    <property type="entry name" value="6PGD"/>
    <property type="match status" value="1"/>
</dbReference>
<dbReference type="Pfam" id="PF00393">
    <property type="entry name" value="6PGD"/>
    <property type="match status" value="1"/>
</dbReference>
<keyword evidence="5 11" id="KW-0311">Gluconate utilization</keyword>
<dbReference type="InterPro" id="IPR006115">
    <property type="entry name" value="6PGDH_NADP-bd"/>
</dbReference>
<dbReference type="FunFam" id="1.10.1040.10:FF:000032">
    <property type="entry name" value="6-phosphogluconate dehydrogenase, decarboxylating"/>
    <property type="match status" value="1"/>
</dbReference>
<feature type="binding site" description="in other chain" evidence="9">
    <location>
        <position position="259"/>
    </location>
    <ligand>
        <name>substrate</name>
        <note>ligand shared between dimeric partners</note>
    </ligand>
</feature>
<feature type="binding site" description="in other chain" evidence="9">
    <location>
        <begin position="184"/>
        <end position="185"/>
    </location>
    <ligand>
        <name>substrate</name>
        <note>ligand shared between dimeric partners</note>
    </ligand>
</feature>
<feature type="binding site" evidence="9">
    <location>
        <position position="440"/>
    </location>
    <ligand>
        <name>substrate</name>
        <note>ligand shared between dimeric partners</note>
    </ligand>
</feature>
<evidence type="ECO:0000256" key="5">
    <source>
        <dbReference type="ARBA" id="ARBA00023064"/>
    </source>
</evidence>
<feature type="binding site" description="in other chain" evidence="9">
    <location>
        <begin position="127"/>
        <end position="129"/>
    </location>
    <ligand>
        <name>substrate</name>
        <note>ligand shared between dimeric partners</note>
    </ligand>
</feature>
<evidence type="ECO:0000256" key="10">
    <source>
        <dbReference type="PIRSR" id="PIRSR000109-3"/>
    </source>
</evidence>
<feature type="domain" description="6-phosphogluconate dehydrogenase C-terminal" evidence="12">
    <location>
        <begin position="177"/>
        <end position="456"/>
    </location>
</feature>
<dbReference type="InterPro" id="IPR013328">
    <property type="entry name" value="6PGD_dom2"/>
</dbReference>